<dbReference type="PANTHER" id="PTHR43384">
    <property type="entry name" value="SEPTUM SITE-DETERMINING PROTEIN MIND HOMOLOG, CHLOROPLASTIC-RELATED"/>
    <property type="match status" value="1"/>
</dbReference>
<reference evidence="2 3" key="1">
    <citation type="submission" date="2007-10" db="EMBL/GenBank/DDBJ databases">
        <title>Complete sequence of Desulfococcus oleovorans Hxd3.</title>
        <authorList>
            <consortium name="US DOE Joint Genome Institute"/>
            <person name="Copeland A."/>
            <person name="Lucas S."/>
            <person name="Lapidus A."/>
            <person name="Barry K."/>
            <person name="Glavina del Rio T."/>
            <person name="Dalin E."/>
            <person name="Tice H."/>
            <person name="Pitluck S."/>
            <person name="Kiss H."/>
            <person name="Brettin T."/>
            <person name="Bruce D."/>
            <person name="Detter J.C."/>
            <person name="Han C."/>
            <person name="Schmutz J."/>
            <person name="Larimer F."/>
            <person name="Land M."/>
            <person name="Hauser L."/>
            <person name="Kyrpides N."/>
            <person name="Kim E."/>
            <person name="Wawrik B."/>
            <person name="Richardson P."/>
        </authorList>
    </citation>
    <scope>NUCLEOTIDE SEQUENCE [LARGE SCALE GENOMIC DNA]</scope>
    <source>
        <strain evidence="3">DSM 6200 / JCM 39069 / Hxd3</strain>
    </source>
</reference>
<name>A8ZW80_DESOH</name>
<dbReference type="HOGENOM" id="CLU_082962_1_0_7"/>
<dbReference type="Pfam" id="PF01656">
    <property type="entry name" value="CbiA"/>
    <property type="match status" value="1"/>
</dbReference>
<dbReference type="Proteomes" id="UP000008561">
    <property type="component" value="Chromosome"/>
</dbReference>
<dbReference type="PANTHER" id="PTHR43384:SF3">
    <property type="entry name" value="AAA+ ATPASE DOMAIN-CONTAINING PROTEIN"/>
    <property type="match status" value="1"/>
</dbReference>
<dbReference type="STRING" id="96561.Dole_2510"/>
<sequence>MKIVICGKGGSGKSSVVATLARALAAENLTVLVVDCDESNTGLHRLLGLDRPVNLLDHLGGKKAFKQKMNQALPDANDPLLGGRLSIDTLPPDCVSKNGRIHLAAVGKIHEAGEGCACPMGMLSKNVLSRLDMTGDQVVIIDTEAGIEHFGRGVDGGCDLILGVVDPSFESFELAGRIAAMAGALATEFAFILNKVDDRSAAVMADHVDENRIIARLPFSDDLFMSSLKGAPLNSDMPEIAPVCDLIKNRLGRRTSC</sequence>
<dbReference type="eggNOG" id="COG3640">
    <property type="taxonomic scope" value="Bacteria"/>
</dbReference>
<accession>A8ZW80</accession>
<dbReference type="SUPFAM" id="SSF52540">
    <property type="entry name" value="P-loop containing nucleoside triphosphate hydrolases"/>
    <property type="match status" value="1"/>
</dbReference>
<dbReference type="PIRSF" id="PIRSF005647">
    <property type="entry name" value="CooC"/>
    <property type="match status" value="1"/>
</dbReference>
<dbReference type="InterPro" id="IPR014433">
    <property type="entry name" value="CooC"/>
</dbReference>
<evidence type="ECO:0000313" key="3">
    <source>
        <dbReference type="Proteomes" id="UP000008561"/>
    </source>
</evidence>
<dbReference type="RefSeq" id="WP_012175926.1">
    <property type="nucleotide sequence ID" value="NC_009943.1"/>
</dbReference>
<dbReference type="EMBL" id="CP000859">
    <property type="protein sequence ID" value="ABW68314.1"/>
    <property type="molecule type" value="Genomic_DNA"/>
</dbReference>
<dbReference type="InterPro" id="IPR050625">
    <property type="entry name" value="ParA/MinD_ATPase"/>
</dbReference>
<dbReference type="AlphaFoldDB" id="A8ZW80"/>
<organism evidence="2 3">
    <name type="scientific">Desulfosudis oleivorans (strain DSM 6200 / JCM 39069 / Hxd3)</name>
    <name type="common">Desulfococcus oleovorans</name>
    <dbReference type="NCBI Taxonomy" id="96561"/>
    <lineage>
        <taxon>Bacteria</taxon>
        <taxon>Pseudomonadati</taxon>
        <taxon>Thermodesulfobacteriota</taxon>
        <taxon>Desulfobacteria</taxon>
        <taxon>Desulfobacterales</taxon>
        <taxon>Desulfosudaceae</taxon>
        <taxon>Desulfosudis</taxon>
    </lineage>
</organism>
<dbReference type="KEGG" id="dol:Dole_2510"/>
<gene>
    <name evidence="2" type="ordered locus">Dole_2510</name>
</gene>
<keyword evidence="3" id="KW-1185">Reference proteome</keyword>
<dbReference type="GO" id="GO:0005524">
    <property type="term" value="F:ATP binding"/>
    <property type="evidence" value="ECO:0007669"/>
    <property type="project" value="TreeGrafter"/>
</dbReference>
<dbReference type="GO" id="GO:0009898">
    <property type="term" value="C:cytoplasmic side of plasma membrane"/>
    <property type="evidence" value="ECO:0007669"/>
    <property type="project" value="TreeGrafter"/>
</dbReference>
<dbReference type="OrthoDB" id="7346657at2"/>
<protein>
    <submittedName>
        <fullName evidence="2">Cobyrinic acid ac-diamide synthase</fullName>
    </submittedName>
</protein>
<dbReference type="GO" id="GO:0016887">
    <property type="term" value="F:ATP hydrolysis activity"/>
    <property type="evidence" value="ECO:0007669"/>
    <property type="project" value="TreeGrafter"/>
</dbReference>
<feature type="domain" description="CobQ/CobB/MinD/ParA nucleotide binding" evidence="1">
    <location>
        <begin position="3"/>
        <end position="232"/>
    </location>
</feature>
<dbReference type="InterPro" id="IPR027417">
    <property type="entry name" value="P-loop_NTPase"/>
</dbReference>
<evidence type="ECO:0000313" key="2">
    <source>
        <dbReference type="EMBL" id="ABW68314.1"/>
    </source>
</evidence>
<dbReference type="Gene3D" id="3.40.50.300">
    <property type="entry name" value="P-loop containing nucleotide triphosphate hydrolases"/>
    <property type="match status" value="1"/>
</dbReference>
<dbReference type="InterPro" id="IPR002586">
    <property type="entry name" value="CobQ/CobB/MinD/ParA_Nub-bd_dom"/>
</dbReference>
<evidence type="ECO:0000259" key="1">
    <source>
        <dbReference type="Pfam" id="PF01656"/>
    </source>
</evidence>
<dbReference type="GO" id="GO:0005829">
    <property type="term" value="C:cytosol"/>
    <property type="evidence" value="ECO:0007669"/>
    <property type="project" value="TreeGrafter"/>
</dbReference>
<proteinExistence type="predicted"/>
<dbReference type="GO" id="GO:0051782">
    <property type="term" value="P:negative regulation of cell division"/>
    <property type="evidence" value="ECO:0007669"/>
    <property type="project" value="TreeGrafter"/>
</dbReference>